<dbReference type="EMBL" id="JARBHA010000004">
    <property type="protein sequence ID" value="KAJ9702126.1"/>
    <property type="molecule type" value="Genomic_DNA"/>
</dbReference>
<feature type="region of interest" description="Disordered" evidence="3">
    <location>
        <begin position="34"/>
        <end position="90"/>
    </location>
</feature>
<feature type="compositionally biased region" description="Polar residues" evidence="3">
    <location>
        <begin position="65"/>
        <end position="76"/>
    </location>
</feature>
<dbReference type="GO" id="GO:0005634">
    <property type="term" value="C:nucleus"/>
    <property type="evidence" value="ECO:0007669"/>
    <property type="project" value="UniProtKB-SubCell"/>
</dbReference>
<feature type="compositionally biased region" description="Polar residues" evidence="3">
    <location>
        <begin position="123"/>
        <end position="133"/>
    </location>
</feature>
<feature type="compositionally biased region" description="Polar residues" evidence="3">
    <location>
        <begin position="257"/>
        <end position="267"/>
    </location>
</feature>
<feature type="region of interest" description="Disordered" evidence="3">
    <location>
        <begin position="123"/>
        <end position="142"/>
    </location>
</feature>
<evidence type="ECO:0000256" key="1">
    <source>
        <dbReference type="ARBA" id="ARBA00004123"/>
    </source>
</evidence>
<dbReference type="PANTHER" id="PTHR33172:SF37">
    <property type="entry name" value="PROTEIN OXIDATIVE STRESS 3 LIKE 1"/>
    <property type="match status" value="1"/>
</dbReference>
<proteinExistence type="predicted"/>
<keyword evidence="2" id="KW-0539">Nucleus</keyword>
<evidence type="ECO:0000256" key="3">
    <source>
        <dbReference type="SAM" id="MobiDB-lite"/>
    </source>
</evidence>
<dbReference type="AlphaFoldDB" id="A0AA39A6Z3"/>
<organism evidence="4 5">
    <name type="scientific">Vitis rotundifolia</name>
    <name type="common">Muscadine grape</name>
    <dbReference type="NCBI Taxonomy" id="103349"/>
    <lineage>
        <taxon>Eukaryota</taxon>
        <taxon>Viridiplantae</taxon>
        <taxon>Streptophyta</taxon>
        <taxon>Embryophyta</taxon>
        <taxon>Tracheophyta</taxon>
        <taxon>Spermatophyta</taxon>
        <taxon>Magnoliopsida</taxon>
        <taxon>eudicotyledons</taxon>
        <taxon>Gunneridae</taxon>
        <taxon>Pentapetalae</taxon>
        <taxon>rosids</taxon>
        <taxon>Vitales</taxon>
        <taxon>Vitaceae</taxon>
        <taxon>Viteae</taxon>
        <taxon>Vitis</taxon>
    </lineage>
</organism>
<dbReference type="PANTHER" id="PTHR33172">
    <property type="entry name" value="OS08G0516900 PROTEIN"/>
    <property type="match status" value="1"/>
</dbReference>
<feature type="compositionally biased region" description="Basic and acidic residues" evidence="3">
    <location>
        <begin position="270"/>
        <end position="281"/>
    </location>
</feature>
<dbReference type="InterPro" id="IPR051992">
    <property type="entry name" value="OxStress_Response_Reg"/>
</dbReference>
<evidence type="ECO:0000256" key="2">
    <source>
        <dbReference type="ARBA" id="ARBA00023242"/>
    </source>
</evidence>
<evidence type="ECO:0008006" key="6">
    <source>
        <dbReference type="Google" id="ProtNLM"/>
    </source>
</evidence>
<keyword evidence="5" id="KW-1185">Reference proteome</keyword>
<sequence length="281" mass="30408">MSIALDRSTNRIEGSGFMHGMSCISIFESPELLTGDRRFPAGGEMTAKEEEREEELDSCSSSSSIGKNSDVSGMSSDQEDSGETEVQSSYKLPLDSMNALEEVLPLRRGISRFYNGKSKSFTSLPDASTSASSKDLAKPENAYNRRRRNLLAYNHVWDKNRNFPLRSNGGGISKKLAATSRSTLALAVAMSSSDSNNSSDDLNSSLNCISRSPSLLLPPLHPQARLYHNNVSSSPPQRNLAAWRSYSLADLQQCATSGTTNATSSPISRGADDHSKANLSN</sequence>
<protein>
    <recommendedName>
        <fullName evidence="6">MTD1</fullName>
    </recommendedName>
</protein>
<evidence type="ECO:0000313" key="4">
    <source>
        <dbReference type="EMBL" id="KAJ9702126.1"/>
    </source>
</evidence>
<accession>A0AA39A6Z3</accession>
<reference evidence="4 5" key="1">
    <citation type="journal article" date="2023" name="BMC Biotechnol.">
        <title>Vitis rotundifolia cv Carlos genome sequencing.</title>
        <authorList>
            <person name="Huff M."/>
            <person name="Hulse-Kemp A."/>
            <person name="Scheffler B."/>
            <person name="Youngblood R."/>
            <person name="Simpson S."/>
            <person name="Babiker E."/>
            <person name="Staton M."/>
        </authorList>
    </citation>
    <scope>NUCLEOTIDE SEQUENCE [LARGE SCALE GENOMIC DNA]</scope>
    <source>
        <tissue evidence="4">Leaf</tissue>
    </source>
</reference>
<dbReference type="Proteomes" id="UP001168098">
    <property type="component" value="Unassembled WGS sequence"/>
</dbReference>
<feature type="region of interest" description="Disordered" evidence="3">
    <location>
        <begin position="257"/>
        <end position="281"/>
    </location>
</feature>
<comment type="caution">
    <text evidence="4">The sequence shown here is derived from an EMBL/GenBank/DDBJ whole genome shotgun (WGS) entry which is preliminary data.</text>
</comment>
<gene>
    <name evidence="4" type="ORF">PVL29_004050</name>
</gene>
<comment type="subcellular location">
    <subcellularLocation>
        <location evidence="1">Nucleus</location>
    </subcellularLocation>
</comment>
<dbReference type="GO" id="GO:0006950">
    <property type="term" value="P:response to stress"/>
    <property type="evidence" value="ECO:0007669"/>
    <property type="project" value="UniProtKB-ARBA"/>
</dbReference>
<evidence type="ECO:0000313" key="5">
    <source>
        <dbReference type="Proteomes" id="UP001168098"/>
    </source>
</evidence>
<name>A0AA39A6Z3_VITRO</name>